<proteinExistence type="predicted"/>
<dbReference type="Proteomes" id="UP001418444">
    <property type="component" value="Unassembled WGS sequence"/>
</dbReference>
<dbReference type="RefSeq" id="WP_344779656.1">
    <property type="nucleotide sequence ID" value="NZ_BAAAZW010000001.1"/>
</dbReference>
<dbReference type="CDD" id="cd12952">
    <property type="entry name" value="MMP_ACEL2062"/>
    <property type="match status" value="1"/>
</dbReference>
<reference evidence="2" key="1">
    <citation type="journal article" date="2019" name="Int. J. Syst. Evol. Microbiol.">
        <title>The Global Catalogue of Microorganisms (GCM) 10K type strain sequencing project: providing services to taxonomists for standard genome sequencing and annotation.</title>
        <authorList>
            <consortium name="The Broad Institute Genomics Platform"/>
            <consortium name="The Broad Institute Genome Sequencing Center for Infectious Disease"/>
            <person name="Wu L."/>
            <person name="Ma J."/>
        </authorList>
    </citation>
    <scope>NUCLEOTIDE SEQUENCE [LARGE SCALE GENOMIC DNA]</scope>
    <source>
        <strain evidence="2">JCM 16923</strain>
    </source>
</reference>
<protein>
    <submittedName>
        <fullName evidence="1">Metallopeptidase family protein</fullName>
    </submittedName>
</protein>
<accession>A0ABP7NLY0</accession>
<dbReference type="SUPFAM" id="SSF55486">
    <property type="entry name" value="Metalloproteases ('zincins'), catalytic domain"/>
    <property type="match status" value="1"/>
</dbReference>
<name>A0ABP7NLY0_9ACTN</name>
<dbReference type="Pfam" id="PF06262">
    <property type="entry name" value="Zincin_1"/>
    <property type="match status" value="1"/>
</dbReference>
<organism evidence="1 2">
    <name type="scientific">Gordonia caeni</name>
    <dbReference type="NCBI Taxonomy" id="1007097"/>
    <lineage>
        <taxon>Bacteria</taxon>
        <taxon>Bacillati</taxon>
        <taxon>Actinomycetota</taxon>
        <taxon>Actinomycetes</taxon>
        <taxon>Mycobacteriales</taxon>
        <taxon>Gordoniaceae</taxon>
        <taxon>Gordonia</taxon>
    </lineage>
</organism>
<evidence type="ECO:0000313" key="1">
    <source>
        <dbReference type="EMBL" id="GAA3948286.1"/>
    </source>
</evidence>
<dbReference type="InterPro" id="IPR038555">
    <property type="entry name" value="Zincin_1_sf"/>
</dbReference>
<gene>
    <name evidence="1" type="ORF">GCM10022231_01850</name>
</gene>
<dbReference type="Gene3D" id="3.30.2010.20">
    <property type="match status" value="1"/>
</dbReference>
<comment type="caution">
    <text evidence="1">The sequence shown here is derived from an EMBL/GenBank/DDBJ whole genome shotgun (WGS) entry which is preliminary data.</text>
</comment>
<sequence>MAVKMSDEKFEILVGEALDLLPEELMRAMDNVVIMIEPFNPENRNLLGLYTGVALTRRTHDYAGFLPDTIEIYRDIILSICHTADEVRDQVAVTVLHEIGHHFGIDDDWLDAHGWG</sequence>
<keyword evidence="2" id="KW-1185">Reference proteome</keyword>
<dbReference type="EMBL" id="BAAAZW010000001">
    <property type="protein sequence ID" value="GAA3948286.1"/>
    <property type="molecule type" value="Genomic_DNA"/>
</dbReference>
<dbReference type="InterPro" id="IPR010428">
    <property type="entry name" value="Zincin_1"/>
</dbReference>
<evidence type="ECO:0000313" key="2">
    <source>
        <dbReference type="Proteomes" id="UP001418444"/>
    </source>
</evidence>